<feature type="transmembrane region" description="Helical" evidence="1">
    <location>
        <begin position="30"/>
        <end position="49"/>
    </location>
</feature>
<organism evidence="2 3">
    <name type="scientific">Podarcis lilfordi</name>
    <name type="common">Lilford's wall lizard</name>
    <dbReference type="NCBI Taxonomy" id="74358"/>
    <lineage>
        <taxon>Eukaryota</taxon>
        <taxon>Metazoa</taxon>
        <taxon>Chordata</taxon>
        <taxon>Craniata</taxon>
        <taxon>Vertebrata</taxon>
        <taxon>Euteleostomi</taxon>
        <taxon>Lepidosauria</taxon>
        <taxon>Squamata</taxon>
        <taxon>Bifurcata</taxon>
        <taxon>Unidentata</taxon>
        <taxon>Episquamata</taxon>
        <taxon>Laterata</taxon>
        <taxon>Lacertibaenia</taxon>
        <taxon>Lacertidae</taxon>
        <taxon>Podarcis</taxon>
    </lineage>
</organism>
<dbReference type="Proteomes" id="UP001178461">
    <property type="component" value="Chromosome 1"/>
</dbReference>
<evidence type="ECO:0008006" key="4">
    <source>
        <dbReference type="Google" id="ProtNLM"/>
    </source>
</evidence>
<evidence type="ECO:0000256" key="1">
    <source>
        <dbReference type="SAM" id="Phobius"/>
    </source>
</evidence>
<dbReference type="Pfam" id="PF11028">
    <property type="entry name" value="TMEM260-like"/>
    <property type="match status" value="1"/>
</dbReference>
<dbReference type="AlphaFoldDB" id="A0AA35JTG9"/>
<dbReference type="EMBL" id="OX395126">
    <property type="protein sequence ID" value="CAI5764789.1"/>
    <property type="molecule type" value="Genomic_DNA"/>
</dbReference>
<reference evidence="2" key="1">
    <citation type="submission" date="2022-12" db="EMBL/GenBank/DDBJ databases">
        <authorList>
            <person name="Alioto T."/>
            <person name="Alioto T."/>
            <person name="Gomez Garrido J."/>
        </authorList>
    </citation>
    <scope>NUCLEOTIDE SEQUENCE</scope>
</reference>
<feature type="non-terminal residue" evidence="2">
    <location>
        <position position="1"/>
    </location>
</feature>
<evidence type="ECO:0000313" key="2">
    <source>
        <dbReference type="EMBL" id="CAI5764789.1"/>
    </source>
</evidence>
<keyword evidence="1" id="KW-0472">Membrane</keyword>
<proteinExistence type="predicted"/>
<keyword evidence="1" id="KW-0812">Transmembrane</keyword>
<accession>A0AA35JTG9</accession>
<dbReference type="InterPro" id="IPR021280">
    <property type="entry name" value="TMEM260-like"/>
</dbReference>
<gene>
    <name evidence="2" type="ORF">PODLI_1B019075</name>
</gene>
<name>A0AA35JTG9_9SAUR</name>
<dbReference type="PANTHER" id="PTHR16214">
    <property type="entry name" value="TRANSMEMBRANE PROTEIN 260"/>
    <property type="match status" value="1"/>
</dbReference>
<keyword evidence="1" id="KW-1133">Transmembrane helix</keyword>
<feature type="non-terminal residue" evidence="2">
    <location>
        <position position="50"/>
    </location>
</feature>
<dbReference type="PANTHER" id="PTHR16214:SF3">
    <property type="entry name" value="TRANSMEMBRANE PROTEIN 260"/>
    <property type="match status" value="1"/>
</dbReference>
<dbReference type="InterPro" id="IPR052724">
    <property type="entry name" value="GT117_domain-containing"/>
</dbReference>
<evidence type="ECO:0000313" key="3">
    <source>
        <dbReference type="Proteomes" id="UP001178461"/>
    </source>
</evidence>
<protein>
    <recommendedName>
        <fullName evidence="4">DUF2723 domain-containing protein</fullName>
    </recommendedName>
</protein>
<keyword evidence="3" id="KW-1185">Reference proteome</keyword>
<sequence>VAHPPGYPLFTLLAKLAIELLHFGSVAFRVNLLCAVLGAAAAPFFFYTVA</sequence>